<sequence length="853" mass="95110">MSLSTSLNCHSAPPRRRSAMLHSPQVQSTRTALKAAWRASPGATQLPARPNGPAAGPGASPRRLFCSSSSGSHRPAQPLGRTSTSTSAAAADAVSVASEDGLGVVAVDPQLANFADHFRYRWRQYSSTLASIEAAAGSLEQFAEGYKYFGFTREDSAIVYREWAPAAQAAALIGDFSGWQPVWMSRDKWGTWSVRLPDVDGHPAIPHRSRVKVRLQHPGGGWMDRLPAWIHWAVAEKRMGAGYDGVYWSPPPAEQHVWVHPRPPPPPALRIYEAHVGMSSEEPKVASYTEFKDTVLPRIQALGYNAIQLMAVQEHAYYGSFGYHVTNPFAVSSRSGTPEELKALVDEAHRRGLLVLLDVVHSHISKNTEDGLAGFDMGQKEQDNYFKQGEAGYHRLWDSRCLNYANFETLRYLLSNLRWWVDEYRFDGFRFDGVTSMLYHHHGIHTSFSGAYHEYLGSATDVEAVVYLMLANQLVHRLLPQAVTIAEDVSGMPALCRPVSEGGVGFDARLNMSIPDKWIQLLKHTRDEHWRMYDIVTALCNRRYTEASIGYAESHDQALVGDQTIAFRLMGPEMYDGMSALTDPNQVVARGIAMHKMIRLVTMALGGEGWLNFMGNEFGHPEWIDFPRDGNGWSHHYCRRQWSLADTSHLRYKFLQAWDAAMMRLDEHYGILSSRHQWVTHMDEQQQVLVFERGPLVFVFNWSPSADQEGHRVAVPSPGKWRVALDSDAWDFGGSGRVGHDVDHFSDPEPAGTSKDREHSIRVLAPSRTAVVYYNADTHTHWQQQGREQQPRDEQEDEGQGQQRRPGAGGLEDPAGDTHPHAAHPHHQGLAPAATQTAGGLSLGSGDEQAGFR</sequence>
<dbReference type="GO" id="GO:0004553">
    <property type="term" value="F:hydrolase activity, hydrolyzing O-glycosyl compounds"/>
    <property type="evidence" value="ECO:0007669"/>
    <property type="project" value="InterPro"/>
</dbReference>
<keyword evidence="12" id="KW-1185">Reference proteome</keyword>
<dbReference type="InterPro" id="IPR013780">
    <property type="entry name" value="Glyco_hydro_b"/>
</dbReference>
<evidence type="ECO:0000256" key="3">
    <source>
        <dbReference type="ARBA" id="ARBA00009000"/>
    </source>
</evidence>
<dbReference type="OrthoDB" id="196493at2759"/>
<dbReference type="CDD" id="cd11321">
    <property type="entry name" value="AmyAc_bac_euk_BE"/>
    <property type="match status" value="1"/>
</dbReference>
<dbReference type="Gene3D" id="2.60.40.1180">
    <property type="entry name" value="Golgi alpha-mannosidase II"/>
    <property type="match status" value="1"/>
</dbReference>
<dbReference type="Gene3D" id="2.60.40.10">
    <property type="entry name" value="Immunoglobulins"/>
    <property type="match status" value="1"/>
</dbReference>
<dbReference type="InterPro" id="IPR004193">
    <property type="entry name" value="Glyco_hydro_13_N"/>
</dbReference>
<dbReference type="Proteomes" id="UP001165080">
    <property type="component" value="Unassembled WGS sequence"/>
</dbReference>
<dbReference type="InterPro" id="IPR017853">
    <property type="entry name" value="GH"/>
</dbReference>
<dbReference type="Gene3D" id="3.20.20.80">
    <property type="entry name" value="Glycosidases"/>
    <property type="match status" value="1"/>
</dbReference>
<feature type="active site" description="Proton donor" evidence="8">
    <location>
        <position position="487"/>
    </location>
</feature>
<dbReference type="SUPFAM" id="SSF81296">
    <property type="entry name" value="E set domains"/>
    <property type="match status" value="1"/>
</dbReference>
<feature type="region of interest" description="Disordered" evidence="9">
    <location>
        <begin position="781"/>
        <end position="853"/>
    </location>
</feature>
<name>A0A9W6BQM3_9CHLO</name>
<dbReference type="EC" id="2.4.1.18" evidence="4"/>
<comment type="catalytic activity">
    <reaction evidence="1">
        <text>Transfers a segment of a (1-&gt;4)-alpha-D-glucan chain to a primary hydroxy group in a similar glucan chain.</text>
        <dbReference type="EC" id="2.4.1.18"/>
    </reaction>
</comment>
<evidence type="ECO:0000256" key="2">
    <source>
        <dbReference type="ARBA" id="ARBA00004602"/>
    </source>
</evidence>
<feature type="region of interest" description="Disordered" evidence="9">
    <location>
        <begin position="740"/>
        <end position="760"/>
    </location>
</feature>
<gene>
    <name evidence="11" type="primary">PLEST003835</name>
    <name evidence="11" type="ORF">PLESTB_001107300</name>
</gene>
<feature type="region of interest" description="Disordered" evidence="9">
    <location>
        <begin position="1"/>
        <end position="86"/>
    </location>
</feature>
<dbReference type="FunFam" id="3.20.20.80:FF:000001">
    <property type="entry name" value="1,4-alpha-glucan branching enzyme"/>
    <property type="match status" value="1"/>
</dbReference>
<dbReference type="SMART" id="SM00642">
    <property type="entry name" value="Aamy"/>
    <property type="match status" value="1"/>
</dbReference>
<evidence type="ECO:0000259" key="10">
    <source>
        <dbReference type="SMART" id="SM00642"/>
    </source>
</evidence>
<feature type="active site" description="Nucleophile" evidence="8">
    <location>
        <position position="432"/>
    </location>
</feature>
<dbReference type="GO" id="GO:0043169">
    <property type="term" value="F:cation binding"/>
    <property type="evidence" value="ECO:0007669"/>
    <property type="project" value="InterPro"/>
</dbReference>
<evidence type="ECO:0000256" key="6">
    <source>
        <dbReference type="ARBA" id="ARBA00023234"/>
    </source>
</evidence>
<accession>A0A9W6BQM3</accession>
<dbReference type="InterPro" id="IPR037439">
    <property type="entry name" value="Branching_enzy"/>
</dbReference>
<organism evidence="11 12">
    <name type="scientific">Pleodorina starrii</name>
    <dbReference type="NCBI Taxonomy" id="330485"/>
    <lineage>
        <taxon>Eukaryota</taxon>
        <taxon>Viridiplantae</taxon>
        <taxon>Chlorophyta</taxon>
        <taxon>core chlorophytes</taxon>
        <taxon>Chlorophyceae</taxon>
        <taxon>CS clade</taxon>
        <taxon>Chlamydomonadales</taxon>
        <taxon>Volvocaceae</taxon>
        <taxon>Pleodorina</taxon>
    </lineage>
</organism>
<reference evidence="11 12" key="1">
    <citation type="journal article" date="2023" name="Commun. Biol.">
        <title>Reorganization of the ancestral sex-determining regions during the evolution of trioecy in Pleodorina starrii.</title>
        <authorList>
            <person name="Takahashi K."/>
            <person name="Suzuki S."/>
            <person name="Kawai-Toyooka H."/>
            <person name="Yamamoto K."/>
            <person name="Hamaji T."/>
            <person name="Ootsuki R."/>
            <person name="Yamaguchi H."/>
            <person name="Kawachi M."/>
            <person name="Higashiyama T."/>
            <person name="Nozaki H."/>
        </authorList>
    </citation>
    <scope>NUCLEOTIDE SEQUENCE [LARGE SCALE GENOMIC DNA]</scope>
    <source>
        <strain evidence="11 12">NIES-4479</strain>
    </source>
</reference>
<comment type="pathway">
    <text evidence="7">Glycan biosynthesis.</text>
</comment>
<protein>
    <recommendedName>
        <fullName evidence="4">1,4-alpha-glucan branching enzyme</fullName>
        <ecNumber evidence="4">2.4.1.18</ecNumber>
    </recommendedName>
</protein>
<keyword evidence="5" id="KW-0808">Transferase</keyword>
<dbReference type="SUPFAM" id="SSF51445">
    <property type="entry name" value="(Trans)glycosidases"/>
    <property type="match status" value="1"/>
</dbReference>
<dbReference type="EMBL" id="BRXU01000015">
    <property type="protein sequence ID" value="GLC56462.1"/>
    <property type="molecule type" value="Genomic_DNA"/>
</dbReference>
<dbReference type="InterPro" id="IPR006047">
    <property type="entry name" value="GH13_cat_dom"/>
</dbReference>
<feature type="compositionally biased region" description="Low complexity" evidence="9">
    <location>
        <begin position="47"/>
        <end position="63"/>
    </location>
</feature>
<proteinExistence type="inferred from homology"/>
<dbReference type="GO" id="GO:0005978">
    <property type="term" value="P:glycogen biosynthetic process"/>
    <property type="evidence" value="ECO:0007669"/>
    <property type="project" value="InterPro"/>
</dbReference>
<keyword evidence="6" id="KW-0934">Plastid</keyword>
<dbReference type="InterPro" id="IPR013783">
    <property type="entry name" value="Ig-like_fold"/>
</dbReference>
<dbReference type="PANTHER" id="PTHR43651:SF2">
    <property type="entry name" value="1,4-ALPHA-GLUCAN-BRANCHING ENZYME, CHLOROPLASTIC_AMYLOPLASTIC"/>
    <property type="match status" value="1"/>
</dbReference>
<evidence type="ECO:0000256" key="4">
    <source>
        <dbReference type="ARBA" id="ARBA00012541"/>
    </source>
</evidence>
<comment type="caution">
    <text evidence="11">The sequence shown here is derived from an EMBL/GenBank/DDBJ whole genome shotgun (WGS) entry which is preliminary data.</text>
</comment>
<evidence type="ECO:0000313" key="12">
    <source>
        <dbReference type="Proteomes" id="UP001165080"/>
    </source>
</evidence>
<dbReference type="FunFam" id="2.60.40.10:FF:000250">
    <property type="entry name" value="1,4-alpha-glucan-branching enzyme, chloroplastic/amyloplastic"/>
    <property type="match status" value="1"/>
</dbReference>
<dbReference type="PIRSF" id="PIRSF000463">
    <property type="entry name" value="GlgB"/>
    <property type="match status" value="1"/>
</dbReference>
<evidence type="ECO:0000256" key="9">
    <source>
        <dbReference type="SAM" id="MobiDB-lite"/>
    </source>
</evidence>
<keyword evidence="6" id="KW-0035">Amyloplast</keyword>
<evidence type="ECO:0000313" key="11">
    <source>
        <dbReference type="EMBL" id="GLC56462.1"/>
    </source>
</evidence>
<feature type="domain" description="Glycosyl hydrolase family 13 catalytic" evidence="10">
    <location>
        <begin position="291"/>
        <end position="662"/>
    </location>
</feature>
<evidence type="ECO:0000256" key="7">
    <source>
        <dbReference type="ARBA" id="ARBA00060592"/>
    </source>
</evidence>
<dbReference type="SUPFAM" id="SSF51011">
    <property type="entry name" value="Glycosyl hydrolase domain"/>
    <property type="match status" value="1"/>
</dbReference>
<dbReference type="GO" id="GO:0009501">
    <property type="term" value="C:amyloplast"/>
    <property type="evidence" value="ECO:0007669"/>
    <property type="project" value="UniProtKB-SubCell"/>
</dbReference>
<comment type="similarity">
    <text evidence="3">Belongs to the glycosyl hydrolase 13 family. GlgB subfamily.</text>
</comment>
<comment type="subcellular location">
    <subcellularLocation>
        <location evidence="2">Plastid</location>
        <location evidence="2">Amyloplast</location>
    </subcellularLocation>
</comment>
<evidence type="ECO:0000256" key="8">
    <source>
        <dbReference type="PIRSR" id="PIRSR000463-1"/>
    </source>
</evidence>
<dbReference type="InterPro" id="IPR006048">
    <property type="entry name" value="A-amylase/branching_C"/>
</dbReference>
<dbReference type="Pfam" id="PF02806">
    <property type="entry name" value="Alpha-amylase_C"/>
    <property type="match status" value="1"/>
</dbReference>
<evidence type="ECO:0000256" key="1">
    <source>
        <dbReference type="ARBA" id="ARBA00000826"/>
    </source>
</evidence>
<evidence type="ECO:0000256" key="5">
    <source>
        <dbReference type="ARBA" id="ARBA00022679"/>
    </source>
</evidence>
<dbReference type="Pfam" id="PF02922">
    <property type="entry name" value="CBM_48"/>
    <property type="match status" value="1"/>
</dbReference>
<dbReference type="PANTHER" id="PTHR43651">
    <property type="entry name" value="1,4-ALPHA-GLUCAN-BRANCHING ENZYME"/>
    <property type="match status" value="1"/>
</dbReference>
<dbReference type="Pfam" id="PF00128">
    <property type="entry name" value="Alpha-amylase"/>
    <property type="match status" value="1"/>
</dbReference>
<dbReference type="InterPro" id="IPR014756">
    <property type="entry name" value="Ig_E-set"/>
</dbReference>
<dbReference type="CDD" id="cd02854">
    <property type="entry name" value="E_set_GBE_euk_N"/>
    <property type="match status" value="1"/>
</dbReference>
<dbReference type="GO" id="GO:0003844">
    <property type="term" value="F:1,4-alpha-glucan branching enzyme activity"/>
    <property type="evidence" value="ECO:0007669"/>
    <property type="project" value="UniProtKB-EC"/>
</dbReference>
<dbReference type="AlphaFoldDB" id="A0A9W6BQM3"/>